<dbReference type="InterPro" id="IPR029063">
    <property type="entry name" value="SAM-dependent_MTases_sf"/>
</dbReference>
<dbReference type="PROSITE" id="PS51186">
    <property type="entry name" value="GNAT"/>
    <property type="match status" value="1"/>
</dbReference>
<dbReference type="Proteomes" id="UP001428290">
    <property type="component" value="Unassembled WGS sequence"/>
</dbReference>
<dbReference type="SUPFAM" id="SSF53335">
    <property type="entry name" value="S-adenosyl-L-methionine-dependent methyltransferases"/>
    <property type="match status" value="1"/>
</dbReference>
<dbReference type="EMBL" id="BAABRU010000014">
    <property type="protein sequence ID" value="GAA5529939.1"/>
    <property type="molecule type" value="Genomic_DNA"/>
</dbReference>
<dbReference type="Gene3D" id="3.40.630.30">
    <property type="match status" value="1"/>
</dbReference>
<dbReference type="SUPFAM" id="SSF55729">
    <property type="entry name" value="Acyl-CoA N-acyltransferases (Nat)"/>
    <property type="match status" value="1"/>
</dbReference>
<dbReference type="Gene3D" id="3.40.50.150">
    <property type="entry name" value="Vaccinia Virus protein VP39"/>
    <property type="match status" value="1"/>
</dbReference>
<evidence type="ECO:0000313" key="5">
    <source>
        <dbReference type="Proteomes" id="UP001428290"/>
    </source>
</evidence>
<accession>A0ABP9X3N0</accession>
<protein>
    <recommendedName>
        <fullName evidence="3">N-acetyltransferase domain-containing protein</fullName>
    </recommendedName>
</protein>
<dbReference type="InterPro" id="IPR000182">
    <property type="entry name" value="GNAT_dom"/>
</dbReference>
<evidence type="ECO:0000256" key="1">
    <source>
        <dbReference type="ARBA" id="ARBA00022679"/>
    </source>
</evidence>
<sequence length="364" mass="40514">MERQQVQVRLASSADYPAVIAVTYAAYAPQRAKSELYAYVYNETVESLSASQAKHPNWQILVVEEAGQIVAAVRVGTFSPTDTDLHLWRLSVDPAAQGRGYGKLLVQTVEQWASAQGYQSISLGALEVSPENQAMYERWGYRYHERREMTSAPGNFYAILHKPTKRIANQTVATYETIAEDYQQRRGAINPWILESRDRFMHHLVAPAKILEVGCGPGRDALMLHEAGYQVLGLDPTWAMLQLAKHAEVNLIAGDARSLPIATASVQGVWAQASLLHLPHLEFSLALNEIARVLQSQGIFYFSLKVGEGEQMHADGRFFAYHQPELVTKALAGVGLKVLEQWVVEADIPNNPPWVKTIARKEPA</sequence>
<gene>
    <name evidence="4" type="ORF">Hgul01_03753</name>
</gene>
<keyword evidence="1" id="KW-0808">Transferase</keyword>
<dbReference type="InterPro" id="IPR016181">
    <property type="entry name" value="Acyl_CoA_acyltransferase"/>
</dbReference>
<dbReference type="Pfam" id="PF00583">
    <property type="entry name" value="Acetyltransf_1"/>
    <property type="match status" value="1"/>
</dbReference>
<evidence type="ECO:0000259" key="3">
    <source>
        <dbReference type="PROSITE" id="PS51186"/>
    </source>
</evidence>
<dbReference type="RefSeq" id="WP_345723528.1">
    <property type="nucleotide sequence ID" value="NZ_BAABRU010000014.1"/>
</dbReference>
<keyword evidence="5" id="KW-1185">Reference proteome</keyword>
<dbReference type="Pfam" id="PF08241">
    <property type="entry name" value="Methyltransf_11"/>
    <property type="match status" value="1"/>
</dbReference>
<comment type="caution">
    <text evidence="4">The sequence shown here is derived from an EMBL/GenBank/DDBJ whole genome shotgun (WGS) entry which is preliminary data.</text>
</comment>
<dbReference type="InterPro" id="IPR050832">
    <property type="entry name" value="Bact_Acetyltransf"/>
</dbReference>
<organism evidence="4 5">
    <name type="scientific">Herpetosiphon gulosus</name>
    <dbReference type="NCBI Taxonomy" id="1973496"/>
    <lineage>
        <taxon>Bacteria</taxon>
        <taxon>Bacillati</taxon>
        <taxon>Chloroflexota</taxon>
        <taxon>Chloroflexia</taxon>
        <taxon>Herpetosiphonales</taxon>
        <taxon>Herpetosiphonaceae</taxon>
        <taxon>Herpetosiphon</taxon>
    </lineage>
</organism>
<keyword evidence="2" id="KW-0012">Acyltransferase</keyword>
<evidence type="ECO:0000256" key="2">
    <source>
        <dbReference type="ARBA" id="ARBA00023315"/>
    </source>
</evidence>
<name>A0ABP9X3N0_9CHLR</name>
<proteinExistence type="predicted"/>
<reference evidence="4 5" key="1">
    <citation type="submission" date="2024-02" db="EMBL/GenBank/DDBJ databases">
        <title>Herpetosiphon gulosus NBRC 112829.</title>
        <authorList>
            <person name="Ichikawa N."/>
            <person name="Katano-Makiyama Y."/>
            <person name="Hidaka K."/>
        </authorList>
    </citation>
    <scope>NUCLEOTIDE SEQUENCE [LARGE SCALE GENOMIC DNA]</scope>
    <source>
        <strain evidence="4 5">NBRC 112829</strain>
    </source>
</reference>
<dbReference type="PANTHER" id="PTHR43877">
    <property type="entry name" value="AMINOALKYLPHOSPHONATE N-ACETYLTRANSFERASE-RELATED-RELATED"/>
    <property type="match status" value="1"/>
</dbReference>
<dbReference type="InterPro" id="IPR013216">
    <property type="entry name" value="Methyltransf_11"/>
</dbReference>
<evidence type="ECO:0000313" key="4">
    <source>
        <dbReference type="EMBL" id="GAA5529939.1"/>
    </source>
</evidence>
<feature type="domain" description="N-acetyltransferase" evidence="3">
    <location>
        <begin position="6"/>
        <end position="163"/>
    </location>
</feature>
<dbReference type="CDD" id="cd02440">
    <property type="entry name" value="AdoMet_MTases"/>
    <property type="match status" value="1"/>
</dbReference>
<dbReference type="CDD" id="cd04301">
    <property type="entry name" value="NAT_SF"/>
    <property type="match status" value="1"/>
</dbReference>